<dbReference type="OrthoDB" id="9111915at2"/>
<dbReference type="Proteomes" id="UP000434209">
    <property type="component" value="Chromosome 1"/>
</dbReference>
<dbReference type="AlphaFoldDB" id="A0A7Z2J9D4"/>
<dbReference type="Gene3D" id="1.10.150.610">
    <property type="match status" value="1"/>
</dbReference>
<evidence type="ECO:0000313" key="2">
    <source>
        <dbReference type="Proteomes" id="UP000434209"/>
    </source>
</evidence>
<dbReference type="KEGG" id="pacp:FAZ97_10890"/>
<protein>
    <submittedName>
        <fullName evidence="1">Uncharacterized protein</fullName>
    </submittedName>
</protein>
<sequence>MDRIFMTREDAIRILIEAHESVSGRTAAALIKSGNDRSARIEALERLLLDVRAGRVDEFITNPEDSTCVSITD</sequence>
<accession>A0A7Z2J9D4</accession>
<name>A0A7Z2J9D4_9BURK</name>
<dbReference type="RefSeq" id="WP_158758441.1">
    <property type="nucleotide sequence ID" value="NZ_CP046909.1"/>
</dbReference>
<dbReference type="Pfam" id="PF21627">
    <property type="entry name" value="BTH_I2711-like"/>
    <property type="match status" value="1"/>
</dbReference>
<gene>
    <name evidence="1" type="ORF">FAZ97_10890</name>
</gene>
<proteinExistence type="predicted"/>
<dbReference type="InterPro" id="IPR048850">
    <property type="entry name" value="BTH_I2711-like"/>
</dbReference>
<keyword evidence="2" id="KW-1185">Reference proteome</keyword>
<reference evidence="1 2" key="1">
    <citation type="submission" date="2019-12" db="EMBL/GenBank/DDBJ databases">
        <title>Paraburkholderia acidiphila 7Q-K02 sp. nov and Paraburkholderia acidisoli DHF22 sp. nov., two strains isolated from forest soil.</title>
        <authorList>
            <person name="Gao Z."/>
            <person name="Qiu L."/>
        </authorList>
    </citation>
    <scope>NUCLEOTIDE SEQUENCE [LARGE SCALE GENOMIC DNA]</scope>
    <source>
        <strain evidence="1 2">7Q-K02</strain>
    </source>
</reference>
<evidence type="ECO:0000313" key="1">
    <source>
        <dbReference type="EMBL" id="QGZ55374.1"/>
    </source>
</evidence>
<organism evidence="1 2">
    <name type="scientific">Paraburkholderia acidiphila</name>
    <dbReference type="NCBI Taxonomy" id="2571747"/>
    <lineage>
        <taxon>Bacteria</taxon>
        <taxon>Pseudomonadati</taxon>
        <taxon>Pseudomonadota</taxon>
        <taxon>Betaproteobacteria</taxon>
        <taxon>Burkholderiales</taxon>
        <taxon>Burkholderiaceae</taxon>
        <taxon>Paraburkholderia</taxon>
    </lineage>
</organism>
<dbReference type="EMBL" id="CP046909">
    <property type="protein sequence ID" value="QGZ55374.1"/>
    <property type="molecule type" value="Genomic_DNA"/>
</dbReference>